<feature type="compositionally biased region" description="Basic and acidic residues" evidence="4">
    <location>
        <begin position="832"/>
        <end position="876"/>
    </location>
</feature>
<evidence type="ECO:0000256" key="2">
    <source>
        <dbReference type="ARBA" id="ARBA00022833"/>
    </source>
</evidence>
<evidence type="ECO:0000256" key="1">
    <source>
        <dbReference type="ARBA" id="ARBA00022723"/>
    </source>
</evidence>
<protein>
    <recommendedName>
        <fullName evidence="5">Yippee/Mis18/Cereblon domain-containing protein</fullName>
    </recommendedName>
</protein>
<dbReference type="AlphaFoldDB" id="A0A0D2I6Q4"/>
<feature type="region of interest" description="Disordered" evidence="4">
    <location>
        <begin position="457"/>
        <end position="508"/>
    </location>
</feature>
<dbReference type="HOGENOM" id="CLU_017267_0_0_1"/>
<keyword evidence="1" id="KW-0479">Metal-binding</keyword>
<feature type="region of interest" description="Disordered" evidence="4">
    <location>
        <begin position="761"/>
        <end position="876"/>
    </location>
</feature>
<feature type="coiled-coil region" evidence="3">
    <location>
        <begin position="278"/>
        <end position="305"/>
    </location>
</feature>
<feature type="compositionally biased region" description="Polar residues" evidence="4">
    <location>
        <begin position="394"/>
        <end position="406"/>
    </location>
</feature>
<evidence type="ECO:0000313" key="7">
    <source>
        <dbReference type="Proteomes" id="UP000053617"/>
    </source>
</evidence>
<evidence type="ECO:0000256" key="3">
    <source>
        <dbReference type="SAM" id="Coils"/>
    </source>
</evidence>
<feature type="compositionally biased region" description="Polar residues" evidence="4">
    <location>
        <begin position="435"/>
        <end position="444"/>
    </location>
</feature>
<feature type="compositionally biased region" description="Basic and acidic residues" evidence="4">
    <location>
        <begin position="422"/>
        <end position="431"/>
    </location>
</feature>
<feature type="region of interest" description="Disordered" evidence="4">
    <location>
        <begin position="136"/>
        <end position="157"/>
    </location>
</feature>
<dbReference type="GeneID" id="25297276"/>
<dbReference type="VEuPathDB" id="FungiDB:Z518_09205"/>
<feature type="compositionally biased region" description="Polar residues" evidence="4">
    <location>
        <begin position="356"/>
        <end position="386"/>
    </location>
</feature>
<dbReference type="Proteomes" id="UP000053617">
    <property type="component" value="Unassembled WGS sequence"/>
</dbReference>
<evidence type="ECO:0000259" key="5">
    <source>
        <dbReference type="Pfam" id="PF03226"/>
    </source>
</evidence>
<feature type="region of interest" description="Disordered" evidence="4">
    <location>
        <begin position="537"/>
        <end position="625"/>
    </location>
</feature>
<evidence type="ECO:0000256" key="4">
    <source>
        <dbReference type="SAM" id="MobiDB-lite"/>
    </source>
</evidence>
<sequence length="876" mass="96776">MASSSRRASQIPSSTVYLHCSQCNSQIGIFENEWTRLTSSYVLSVHPGTHFGTEVAHKTKVVPEGVSQRAVEGCTLAEVFCKKCSAAVGQYCKATATSAQRALVDQYLYKLSKTYLKDSETSDLVDPVFGFGGDFMRPGPRPSTIPRPSLSAGSRWSQTPLHTNEIPSYLQSLAASQLHTNAPTPLPSAGYAEPQDPVWLKIKSQEKKIAAQEERIQQQEIQIKLVASLLGAFQQTLDDVKSSIRELKSQNAASRFEPGGQNDFVGSLESMVEGMRNAQSSDRECQELRAENAAMKARLESVASAVSISAGDFPQIGGTASDAKSSNVLGKRKRNTSLSRSGATQPPPIGGRNGFQLGQNKSLTQIPTPQSSHTSDQDASTTSRNVSPEEHRGTLSQEDWQCSNGPPEQDGGSTGEATSTLEQHRDWDRIKRNNPAPSLTGRLSQVSASELVRSLLQGPSNPIGQEKLVPRGSTQDDDNQNLSFDDTTRTFPDKTPPQETNAKAPLRTEPEHVIGNQKGMHMEVDLAAASGLRRSMGDNVEFSDDDYGDTPNTYDNERHRQGPNLTQPTWPSVVEQASHRSAPNKRYRSNTNGTSSRFTDFERGNRSAPEPAGIPRTLSRHQLSSRDSFRISTPALMEEQMRHPDKSKNSGQTNLKLLNNELIELGLEEWVNRDKNCPEYRKAVDEARARKRESNKVLALALSRTRTSSRGVDGERTDLLDEAFQAANKAYVGISNEQVGTSQEVGDVGQTDSTEVIEMTERADKAQKTRDIERAQKAQKAQSTKKAGKNQKARNTKETEEAQNTEKIEEAEKMKKVQEAPKAQETQNVEAHNTEESEKAREAALETRRKLTRRQQREEDIRRRDQLAKDAMDMDD</sequence>
<dbReference type="Pfam" id="PF03226">
    <property type="entry name" value="Yippee-Mis18"/>
    <property type="match status" value="1"/>
</dbReference>
<reference evidence="6 7" key="1">
    <citation type="submission" date="2015-01" db="EMBL/GenBank/DDBJ databases">
        <title>The Genome Sequence of Rhinocladiella mackenzie CBS 650.93.</title>
        <authorList>
            <consortium name="The Broad Institute Genomics Platform"/>
            <person name="Cuomo C."/>
            <person name="de Hoog S."/>
            <person name="Gorbushina A."/>
            <person name="Stielow B."/>
            <person name="Teixiera M."/>
            <person name="Abouelleil A."/>
            <person name="Chapman S.B."/>
            <person name="Priest M."/>
            <person name="Young S.K."/>
            <person name="Wortman J."/>
            <person name="Nusbaum C."/>
            <person name="Birren B."/>
        </authorList>
    </citation>
    <scope>NUCLEOTIDE SEQUENCE [LARGE SCALE GENOMIC DNA]</scope>
    <source>
        <strain evidence="6 7">CBS 650.93</strain>
    </source>
</reference>
<keyword evidence="7" id="KW-1185">Reference proteome</keyword>
<feature type="coiled-coil region" evidence="3">
    <location>
        <begin position="202"/>
        <end position="250"/>
    </location>
</feature>
<gene>
    <name evidence="6" type="ORF">Z518_09205</name>
</gene>
<evidence type="ECO:0000313" key="6">
    <source>
        <dbReference type="EMBL" id="KIX01479.1"/>
    </source>
</evidence>
<dbReference type="InterPro" id="IPR004910">
    <property type="entry name" value="Yippee/Mis18/Cereblon"/>
</dbReference>
<feature type="domain" description="Yippee/Mis18/Cereblon" evidence="5">
    <location>
        <begin position="17"/>
        <end position="115"/>
    </location>
</feature>
<accession>A0A0D2I6Q4</accession>
<keyword evidence="2" id="KW-0862">Zinc</keyword>
<dbReference type="GO" id="GO:0046872">
    <property type="term" value="F:metal ion binding"/>
    <property type="evidence" value="ECO:0007669"/>
    <property type="project" value="UniProtKB-KW"/>
</dbReference>
<keyword evidence="3" id="KW-0175">Coiled coil</keyword>
<feature type="compositionally biased region" description="Basic and acidic residues" evidence="4">
    <location>
        <begin position="795"/>
        <end position="819"/>
    </location>
</feature>
<dbReference type="EMBL" id="KN847481">
    <property type="protein sequence ID" value="KIX01479.1"/>
    <property type="molecule type" value="Genomic_DNA"/>
</dbReference>
<organism evidence="6 7">
    <name type="scientific">Rhinocladiella mackenziei CBS 650.93</name>
    <dbReference type="NCBI Taxonomy" id="1442369"/>
    <lineage>
        <taxon>Eukaryota</taxon>
        <taxon>Fungi</taxon>
        <taxon>Dikarya</taxon>
        <taxon>Ascomycota</taxon>
        <taxon>Pezizomycotina</taxon>
        <taxon>Eurotiomycetes</taxon>
        <taxon>Chaetothyriomycetidae</taxon>
        <taxon>Chaetothyriales</taxon>
        <taxon>Herpotrichiellaceae</taxon>
        <taxon>Rhinocladiella</taxon>
    </lineage>
</organism>
<feature type="compositionally biased region" description="Polar residues" evidence="4">
    <location>
        <begin position="589"/>
        <end position="598"/>
    </location>
</feature>
<dbReference type="RefSeq" id="XP_013268615.1">
    <property type="nucleotide sequence ID" value="XM_013413161.1"/>
</dbReference>
<dbReference type="OrthoDB" id="4152510at2759"/>
<name>A0A0D2I6Q4_9EURO</name>
<feature type="region of interest" description="Disordered" evidence="4">
    <location>
        <begin position="311"/>
        <end position="444"/>
    </location>
</feature>
<proteinExistence type="predicted"/>
<feature type="compositionally biased region" description="Basic and acidic residues" evidence="4">
    <location>
        <begin position="761"/>
        <end position="776"/>
    </location>
</feature>